<evidence type="ECO:0000313" key="10">
    <source>
        <dbReference type="Proteomes" id="UP000252631"/>
    </source>
</evidence>
<evidence type="ECO:0000313" key="11">
    <source>
        <dbReference type="Proteomes" id="UP000256343"/>
    </source>
</evidence>
<dbReference type="GO" id="GO:0016746">
    <property type="term" value="F:acyltransferase activity"/>
    <property type="evidence" value="ECO:0007669"/>
    <property type="project" value="UniProtKB-KW"/>
</dbReference>
<dbReference type="Pfam" id="PF00132">
    <property type="entry name" value="Hexapep"/>
    <property type="match status" value="1"/>
</dbReference>
<dbReference type="InterPro" id="IPR011004">
    <property type="entry name" value="Trimer_LpxA-like_sf"/>
</dbReference>
<dbReference type="PANTHER" id="PTHR43300">
    <property type="entry name" value="ACETYLTRANSFERASE"/>
    <property type="match status" value="1"/>
</dbReference>
<evidence type="ECO:0000256" key="4">
    <source>
        <dbReference type="ARBA" id="ARBA00023315"/>
    </source>
</evidence>
<organism evidence="9 10">
    <name type="scientific">Rhodopseudomonas pentothenatexigens</name>
    <dbReference type="NCBI Taxonomy" id="999699"/>
    <lineage>
        <taxon>Bacteria</taxon>
        <taxon>Pseudomonadati</taxon>
        <taxon>Pseudomonadota</taxon>
        <taxon>Alphaproteobacteria</taxon>
        <taxon>Hyphomicrobiales</taxon>
        <taxon>Nitrobacteraceae</taxon>
        <taxon>Rhodopseudomonas</taxon>
    </lineage>
</organism>
<dbReference type="InterPro" id="IPR041561">
    <property type="entry name" value="PglD_N"/>
</dbReference>
<comment type="similarity">
    <text evidence="1">Belongs to the transferase hexapeptide repeat family.</text>
</comment>
<dbReference type="Proteomes" id="UP000252631">
    <property type="component" value="Unassembled WGS sequence"/>
</dbReference>
<evidence type="ECO:0000256" key="1">
    <source>
        <dbReference type="ARBA" id="ARBA00007274"/>
    </source>
</evidence>
<dbReference type="InterPro" id="IPR001451">
    <property type="entry name" value="Hexapep"/>
</dbReference>
<evidence type="ECO:0000313" key="8">
    <source>
        <dbReference type="EMBL" id="RED37972.1"/>
    </source>
</evidence>
<dbReference type="NCBIfam" id="TIGR03570">
    <property type="entry name" value="NeuD_NnaD"/>
    <property type="match status" value="1"/>
</dbReference>
<dbReference type="Gene3D" id="3.40.50.20">
    <property type="match status" value="1"/>
</dbReference>
<proteinExistence type="inferred from homology"/>
<keyword evidence="4 9" id="KW-0012">Acyltransferase</keyword>
<protein>
    <submittedName>
        <fullName evidence="9">Sugar O-acyltransferase (Sialic acid O-acetyltransferase NeuD family)</fullName>
    </submittedName>
</protein>
<dbReference type="Pfam" id="PF17836">
    <property type="entry name" value="PglD_N"/>
    <property type="match status" value="1"/>
</dbReference>
<feature type="active site" description="Proton acceptor" evidence="5">
    <location>
        <position position="145"/>
    </location>
</feature>
<evidence type="ECO:0000256" key="6">
    <source>
        <dbReference type="PIRSR" id="PIRSR620019-2"/>
    </source>
</evidence>
<evidence type="ECO:0000256" key="2">
    <source>
        <dbReference type="ARBA" id="ARBA00022679"/>
    </source>
</evidence>
<dbReference type="EMBL" id="UFQQ01000005">
    <property type="protein sequence ID" value="SSW89997.1"/>
    <property type="molecule type" value="Genomic_DNA"/>
</dbReference>
<keyword evidence="2 9" id="KW-0808">Transferase</keyword>
<evidence type="ECO:0000256" key="5">
    <source>
        <dbReference type="PIRSR" id="PIRSR620019-1"/>
    </source>
</evidence>
<keyword evidence="11" id="KW-1185">Reference proteome</keyword>
<dbReference type="EMBL" id="QRDT01000005">
    <property type="protein sequence ID" value="RED37972.1"/>
    <property type="molecule type" value="Genomic_DNA"/>
</dbReference>
<dbReference type="SUPFAM" id="SSF51161">
    <property type="entry name" value="Trimeric LpxA-like enzymes"/>
    <property type="match status" value="1"/>
</dbReference>
<dbReference type="OrthoDB" id="9815592at2"/>
<dbReference type="InterPro" id="IPR018357">
    <property type="entry name" value="Hexapep_transf_CS"/>
</dbReference>
<dbReference type="RefSeq" id="WP_114357120.1">
    <property type="nucleotide sequence ID" value="NZ_QRDT01000005.1"/>
</dbReference>
<gene>
    <name evidence="8" type="ORF">BJ125_10551</name>
    <name evidence="9" type="ORF">SAMN05892882_10551</name>
</gene>
<feature type="domain" description="PglD N-terminal" evidence="7">
    <location>
        <begin position="8"/>
        <end position="84"/>
    </location>
</feature>
<dbReference type="Gene3D" id="2.160.10.10">
    <property type="entry name" value="Hexapeptide repeat proteins"/>
    <property type="match status" value="1"/>
</dbReference>
<keyword evidence="3" id="KW-0677">Repeat</keyword>
<evidence type="ECO:0000313" key="9">
    <source>
        <dbReference type="EMBL" id="SSW89997.1"/>
    </source>
</evidence>
<dbReference type="PANTHER" id="PTHR43300:SF7">
    <property type="entry name" value="UDP-N-ACETYLBACILLOSAMINE N-ACETYLTRANSFERASE"/>
    <property type="match status" value="1"/>
</dbReference>
<sequence length="219" mass="22211">MSTIEPTDLVIWGAKGHAKVLREFMPSQNYRIVALIDNNPTIAPPFAGVPVVTGRDGLADFVARHRGALAGIVAIGGFRGRDRIEIQALMSAMGIRVVEAVHPAAFVAGDAVVGTGSHVLAHAALGAEARIGAACILNTSCSVDHECVLGDGVHIAPGAVLAGEVEIGNRSFVGPGAVIASGVQIGADTIIGAGAVVVRDVPANVVAFGNPARIVRANP</sequence>
<dbReference type="InterPro" id="IPR020019">
    <property type="entry name" value="AcTrfase_PglD-like"/>
</dbReference>
<name>A0A336JJW6_9BRAD</name>
<dbReference type="InterPro" id="IPR050179">
    <property type="entry name" value="Trans_hexapeptide_repeat"/>
</dbReference>
<evidence type="ECO:0000256" key="3">
    <source>
        <dbReference type="ARBA" id="ARBA00022737"/>
    </source>
</evidence>
<dbReference type="Proteomes" id="UP000256343">
    <property type="component" value="Unassembled WGS sequence"/>
</dbReference>
<feature type="site" description="Increases basicity of active site His" evidence="5">
    <location>
        <position position="146"/>
    </location>
</feature>
<dbReference type="CDD" id="cd03360">
    <property type="entry name" value="LbH_AT_putative"/>
    <property type="match status" value="1"/>
</dbReference>
<feature type="binding site" evidence="6">
    <location>
        <position position="154"/>
    </location>
    <ligand>
        <name>acetyl-CoA</name>
        <dbReference type="ChEBI" id="CHEBI:57288"/>
    </ligand>
</feature>
<reference evidence="8 11" key="2">
    <citation type="submission" date="2018-07" db="EMBL/GenBank/DDBJ databases">
        <title>Genomic Encyclopedia of Archaeal and Bacterial Type Strains, Phase II (KMG-II): from individual species to whole genera.</title>
        <authorList>
            <person name="Goeker M."/>
        </authorList>
    </citation>
    <scope>NUCLEOTIDE SEQUENCE [LARGE SCALE GENOMIC DNA]</scope>
    <source>
        <strain evidence="8 11">JA575</strain>
    </source>
</reference>
<feature type="binding site" evidence="6">
    <location>
        <position position="76"/>
    </location>
    <ligand>
        <name>substrate</name>
    </ligand>
</feature>
<reference evidence="9 10" key="1">
    <citation type="submission" date="2017-08" db="EMBL/GenBank/DDBJ databases">
        <authorList>
            <person name="de Groot N.N."/>
        </authorList>
    </citation>
    <scope>NUCLEOTIDE SEQUENCE [LARGE SCALE GENOMIC DNA]</scope>
    <source>
        <strain evidence="9 10">JA575</strain>
    </source>
</reference>
<evidence type="ECO:0000259" key="7">
    <source>
        <dbReference type="Pfam" id="PF17836"/>
    </source>
</evidence>
<dbReference type="PROSITE" id="PS00101">
    <property type="entry name" value="HEXAPEP_TRANSFERASES"/>
    <property type="match status" value="1"/>
</dbReference>
<accession>A0A336JJW6</accession>
<dbReference type="AlphaFoldDB" id="A0A336JJW6"/>